<dbReference type="PANTHER" id="PTHR19229:SF29">
    <property type="entry name" value="GLUCOSYLCERAMIDE TRANSPORTER ABCA12"/>
    <property type="match status" value="1"/>
</dbReference>
<feature type="transmembrane region" description="Helical" evidence="13">
    <location>
        <begin position="3929"/>
        <end position="3948"/>
    </location>
</feature>
<feature type="transmembrane region" description="Helical" evidence="13">
    <location>
        <begin position="3288"/>
        <end position="3312"/>
    </location>
</feature>
<organism evidence="15 16">
    <name type="scientific">Chanos chanos</name>
    <name type="common">Milkfish</name>
    <name type="synonym">Mugil chanos</name>
    <dbReference type="NCBI Taxonomy" id="29144"/>
    <lineage>
        <taxon>Eukaryota</taxon>
        <taxon>Metazoa</taxon>
        <taxon>Chordata</taxon>
        <taxon>Craniata</taxon>
        <taxon>Vertebrata</taxon>
        <taxon>Euteleostomi</taxon>
        <taxon>Actinopterygii</taxon>
        <taxon>Neopterygii</taxon>
        <taxon>Teleostei</taxon>
        <taxon>Ostariophysi</taxon>
        <taxon>Gonorynchiformes</taxon>
        <taxon>Chanidae</taxon>
        <taxon>Chanos</taxon>
    </lineage>
</organism>
<gene>
    <name evidence="16" type="primary">abca12</name>
</gene>
<feature type="region of interest" description="Disordered" evidence="12">
    <location>
        <begin position="87"/>
        <end position="106"/>
    </location>
</feature>
<reference evidence="16" key="1">
    <citation type="submission" date="2025-08" db="UniProtKB">
        <authorList>
            <consortium name="RefSeq"/>
        </authorList>
    </citation>
    <scope>IDENTIFICATION</scope>
</reference>
<dbReference type="RefSeq" id="XP_030643482.1">
    <property type="nucleotide sequence ID" value="XM_030787622.1"/>
</dbReference>
<dbReference type="GO" id="GO:0140359">
    <property type="term" value="F:ABC-type transporter activity"/>
    <property type="evidence" value="ECO:0007669"/>
    <property type="project" value="InterPro"/>
</dbReference>
<dbReference type="FunFam" id="3.40.50.300:FF:000298">
    <property type="entry name" value="ATP-binding cassette sub-family A member 12"/>
    <property type="match status" value="1"/>
</dbReference>
<evidence type="ECO:0000256" key="13">
    <source>
        <dbReference type="SAM" id="Phobius"/>
    </source>
</evidence>
<evidence type="ECO:0000256" key="12">
    <source>
        <dbReference type="SAM" id="MobiDB-lite"/>
    </source>
</evidence>
<proteinExistence type="predicted"/>
<dbReference type="SMART" id="SM00382">
    <property type="entry name" value="AAA"/>
    <property type="match status" value="2"/>
</dbReference>
<dbReference type="Pfam" id="PF23321">
    <property type="entry name" value="R1_ABCA1"/>
    <property type="match status" value="1"/>
</dbReference>
<keyword evidence="10 13" id="KW-0472">Membrane</keyword>
<accession>A0A6J2WIF4</accession>
<dbReference type="FunFam" id="3.40.50.300:FF:000689">
    <property type="entry name" value="ATP binding cassette subfamily A member 12"/>
    <property type="match status" value="1"/>
</dbReference>
<keyword evidence="11" id="KW-0968">Cytoplasmic vesicle</keyword>
<feature type="transmembrane region" description="Helical" evidence="13">
    <location>
        <begin position="3324"/>
        <end position="3346"/>
    </location>
</feature>
<dbReference type="GO" id="GO:0032376">
    <property type="term" value="P:positive regulation of cholesterol transport"/>
    <property type="evidence" value="ECO:0007669"/>
    <property type="project" value="UniProtKB-ARBA"/>
</dbReference>
<feature type="transmembrane region" description="Helical" evidence="13">
    <location>
        <begin position="3427"/>
        <end position="3448"/>
    </location>
</feature>
<evidence type="ECO:0000256" key="5">
    <source>
        <dbReference type="ARBA" id="ARBA00022741"/>
    </source>
</evidence>
<feature type="transmembrane region" description="Helical" evidence="13">
    <location>
        <begin position="3238"/>
        <end position="3262"/>
    </location>
</feature>
<keyword evidence="6 16" id="KW-0067">ATP-binding</keyword>
<evidence type="ECO:0000256" key="6">
    <source>
        <dbReference type="ARBA" id="ARBA00022840"/>
    </source>
</evidence>
<evidence type="ECO:0000256" key="1">
    <source>
        <dbReference type="ARBA" id="ARBA00004439"/>
    </source>
</evidence>
<dbReference type="GeneID" id="115823562"/>
<dbReference type="InterPro" id="IPR003439">
    <property type="entry name" value="ABC_transporter-like_ATP-bd"/>
</dbReference>
<dbReference type="InterPro" id="IPR017871">
    <property type="entry name" value="ABC_transporter-like_CS"/>
</dbReference>
<feature type="domain" description="AAA+ ATPase" evidence="14">
    <location>
        <begin position="3555"/>
        <end position="3739"/>
    </location>
</feature>
<comment type="subcellular location">
    <subcellularLocation>
        <location evidence="1">Cytoplasmic vesicle membrane</location>
        <topology evidence="1">Multi-pass membrane protein</topology>
    </subcellularLocation>
</comment>
<keyword evidence="2" id="KW-0813">Transport</keyword>
<dbReference type="CDD" id="cd03263">
    <property type="entry name" value="ABC_subfamily_A"/>
    <property type="match status" value="2"/>
</dbReference>
<feature type="transmembrane region" description="Helical" evidence="13">
    <location>
        <begin position="4284"/>
        <end position="4308"/>
    </location>
</feature>
<dbReference type="InterPro" id="IPR013525">
    <property type="entry name" value="ABC2_TM"/>
</dbReference>
<feature type="domain" description="AAA+ ATPase" evidence="14">
    <location>
        <begin position="4467"/>
        <end position="4655"/>
    </location>
</feature>
<evidence type="ECO:0000256" key="9">
    <source>
        <dbReference type="ARBA" id="ARBA00023055"/>
    </source>
</evidence>
<feature type="transmembrane region" description="Helical" evidence="13">
    <location>
        <begin position="24"/>
        <end position="42"/>
    </location>
</feature>
<keyword evidence="8 13" id="KW-1133">Transmembrane helix</keyword>
<protein>
    <submittedName>
        <fullName evidence="16">ATP-binding cassette sub-family A member 12</fullName>
    </submittedName>
</protein>
<dbReference type="Pfam" id="PF12698">
    <property type="entry name" value="ABC2_membrane_3"/>
    <property type="match status" value="2"/>
</dbReference>
<keyword evidence="7" id="KW-1278">Translocase</keyword>
<feature type="transmembrane region" description="Helical" evidence="13">
    <location>
        <begin position="4213"/>
        <end position="4240"/>
    </location>
</feature>
<evidence type="ECO:0000256" key="7">
    <source>
        <dbReference type="ARBA" id="ARBA00022967"/>
    </source>
</evidence>
<evidence type="ECO:0000256" key="11">
    <source>
        <dbReference type="ARBA" id="ARBA00023329"/>
    </source>
</evidence>
<evidence type="ECO:0000256" key="4">
    <source>
        <dbReference type="ARBA" id="ARBA00022737"/>
    </source>
</evidence>
<feature type="transmembrane region" description="Helical" evidence="13">
    <location>
        <begin position="3353"/>
        <end position="3373"/>
    </location>
</feature>
<dbReference type="CTD" id="26154"/>
<keyword evidence="4" id="KW-0677">Repeat</keyword>
<evidence type="ECO:0000256" key="3">
    <source>
        <dbReference type="ARBA" id="ARBA00022692"/>
    </source>
</evidence>
<feature type="transmembrane region" description="Helical" evidence="13">
    <location>
        <begin position="4370"/>
        <end position="4392"/>
    </location>
</feature>
<dbReference type="InterPro" id="IPR026082">
    <property type="entry name" value="ABCA"/>
</dbReference>
<evidence type="ECO:0000256" key="2">
    <source>
        <dbReference type="ARBA" id="ARBA00022448"/>
    </source>
</evidence>
<evidence type="ECO:0000313" key="16">
    <source>
        <dbReference type="RefSeq" id="XP_030643482.1"/>
    </source>
</evidence>
<dbReference type="GO" id="GO:0005524">
    <property type="term" value="F:ATP binding"/>
    <property type="evidence" value="ECO:0007669"/>
    <property type="project" value="UniProtKB-KW"/>
</dbReference>
<evidence type="ECO:0000259" key="14">
    <source>
        <dbReference type="SMART" id="SM00382"/>
    </source>
</evidence>
<feature type="transmembrane region" description="Helical" evidence="13">
    <location>
        <begin position="4252"/>
        <end position="4272"/>
    </location>
</feature>
<dbReference type="GO" id="GO:0030659">
    <property type="term" value="C:cytoplasmic vesicle membrane"/>
    <property type="evidence" value="ECO:0007669"/>
    <property type="project" value="UniProtKB-SubCell"/>
</dbReference>
<dbReference type="GO" id="GO:0005319">
    <property type="term" value="F:lipid transporter activity"/>
    <property type="evidence" value="ECO:0007669"/>
    <property type="project" value="TreeGrafter"/>
</dbReference>
<feature type="compositionally biased region" description="Basic residues" evidence="12">
    <location>
        <begin position="94"/>
        <end position="106"/>
    </location>
</feature>
<evidence type="ECO:0000256" key="8">
    <source>
        <dbReference type="ARBA" id="ARBA00022989"/>
    </source>
</evidence>
<dbReference type="InterPro" id="IPR003593">
    <property type="entry name" value="AAA+_ATPase"/>
</dbReference>
<dbReference type="OrthoDB" id="10255969at2759"/>
<dbReference type="Pfam" id="PF00005">
    <property type="entry name" value="ABC_tran"/>
    <property type="match status" value="2"/>
</dbReference>
<dbReference type="Proteomes" id="UP000504632">
    <property type="component" value="Chromosome 10"/>
</dbReference>
<dbReference type="InterPro" id="IPR056264">
    <property type="entry name" value="R2_ABCA1-4-like"/>
</dbReference>
<dbReference type="GO" id="GO:0016887">
    <property type="term" value="F:ATP hydrolysis activity"/>
    <property type="evidence" value="ECO:0007669"/>
    <property type="project" value="InterPro"/>
</dbReference>
<keyword evidence="15" id="KW-1185">Reference proteome</keyword>
<feature type="transmembrane region" description="Helical" evidence="13">
    <location>
        <begin position="4169"/>
        <end position="4192"/>
    </location>
</feature>
<name>A0A6J2WIF4_CHACN</name>
<evidence type="ECO:0000256" key="10">
    <source>
        <dbReference type="ARBA" id="ARBA00023136"/>
    </source>
</evidence>
<dbReference type="InterPro" id="IPR027417">
    <property type="entry name" value="P-loop_NTPase"/>
</dbReference>
<keyword evidence="5" id="KW-0547">Nucleotide-binding</keyword>
<evidence type="ECO:0000313" key="15">
    <source>
        <dbReference type="Proteomes" id="UP000504632"/>
    </source>
</evidence>
<keyword evidence="3 13" id="KW-0812">Transmembrane</keyword>
<dbReference type="PROSITE" id="PS00211">
    <property type="entry name" value="ABC_TRANSPORTER_1"/>
    <property type="match status" value="1"/>
</dbReference>
<dbReference type="InParanoid" id="A0A6J2WIF4"/>
<dbReference type="Gene3D" id="3.40.50.300">
    <property type="entry name" value="P-loop containing nucleotide triphosphate hydrolases"/>
    <property type="match status" value="2"/>
</dbReference>
<sequence>MASFFHQLRLLLWKNGLSIKRQPGWSLALIIWPLVIFIILAITRSQFPPKLKDTCYVAPRNLPSAGFFPFLQTLMCNTDSTCSNKSHLVDRNSRGHQSRHSRHPRDIHRYPDTDHRCLRAIWRPWEAMTAILNSVNTLKRSLCSFTMAVIDLSMASPTDPIAHGLIQFCMSNDTVLEVSLITFNQVLQHLLLSDPADVLESMGMAVTVVDHLQKQNAIWDFLLGLPDLFLKSTDEEKIMAGAERLVNLKRTLAAIQASFPQANIPTDVVNTVIDEFIGLLNYIRTWEGRDVNISLSSVIVPSSMSPEVNTMVQQVHIPLDKVFLAWSQNSASADVSFAQGFLGKILSLTTLLGQETTTNHSRTQRSSYGRPQNLAEETFLSVGTLVIDLLRGLPGWEYVHSFLMGGHSSMQLATQAMETQMELMALVLKDANNIQMTFLSLMNNQSMADTFTSHVMDSVVDNVMKVLSTPPPVECSQLAGSWSWMSSLSSLDPELWTSLVCLGNGTELENTLLAPLSPVIEKAKQLEWVINGLTRYNVSATMILAEWQKLSSTSLQYGNSLQQFLGVLDQHYLAKWIPDNVTVDWLQLLTSRGLGTVGTVGSLLEKSSLWPVMETYFQMANWIMSYQPNVTALPNCTADPNTLTPVCQMGFSWTELIHHTQTVIQEVSVDPAALRRPLQGALALLQNIYRDYYITAVTQSLSSSGQLLGDGSLQQILESLIHILDKNTQILSNLMSLEQFNVQLPLSILGDILDALGLRDLEALWTGGSQNNLISGTHPLLANVLQLLSPGSIQMLSQQGELAVLDVILEHLGAFLPTEYQHLYKNLANHTRGLIEDLTICSATGQDCLSEVQSVFLTMGYIDEVLAVGTAPNVPLLPIQGNMTLSVTGHILHLILPLNMSSLPGSSAMTVTQVLNFLQQVYATPNVSIVSIQQALQASNLGVHQFNQVVELVKASSLPTVLTDLMSVVNVQRCLSQQNQTMTSSMNSRETECALHLLKNTISFLQATPVPPAVKEALSTIHPMLMTLSGQFLDNRNASASGNNSLILTDEVLKVALYHIRENLQLLNLSSEALASLTNELNVLEGLLKIAIQEQYPYSTINSTLMKQQLYAQKVYAQITLWYLGKLENVTSASMFSEIFVPLLSMTEMQVALNLAQTDFSALLTSQIENLMTHVQPPLDGADMRMIGQAVVTILHGQLDLIKQSLEIEQQYYESVGFPMNISIPAEIETQIMTYLNLTREWLTDSRLTFAISEILRWDINAMNITTPMTDLALLIQALTPLLSVEQQNYLGVIEHVSQALNHALEIASHTSGTQNPNFAAAVLDTVKVVLQGIVNETGLLPDSVVHDVIAVVNGSLQLILYPEMSYADARHYTLDIVQRIQDLIRSLVPRVAAEILLPMTEFVSNYLEGISQTGGPDKWNEIIVDVMEQIQLSLPMNNSAQAYISIILDFTKFILSSDQGNVTFWESLINLDFENLDNLTEQLGGLSESLVLLLVGDENLSLTSQTAQIVTQTVPVLIQMLSGTANPQTFDRLEMILAHALSAFNETSLLDSSTVYILRDVIVSMAQNLQAQTDFIYSLQRPLSSLMSDIFLAMNTSTFNMAGVFAELPRAIELTIEATVQASLNGQMPDCSELVGTWEGVREAAGISEASIVMWCNVSLIPLIKNTLNSENQMTMNNMTGVWMHPPMLNVTAAEIVTQLESLYTASLNQSLAAQVFTYDLMQYISLLTSMPVTELESEADWNALFLNQQLHQSISSIQMALEQVEAQAPWLSPYVQALQKAVEYILKNNDNFQDTTMDPQVVIEAVDILLTGMNFTNASIHSLLSGDPFVNPEGYSIDQLIKDVIRKIIQMRLLGNWPVVYDVMEQFLYVDDTTLIFETVIDFVNWWSTSEHHGLEFIMEILSRVYDMVRAALLSVTQMAGQLPSYSNIYIDLVGNVLKMLRQIARTSDLFAPMDHFLIQLQDEMTHDSSLPELMLQTRNSRRVRREVEREPVDDFLDLLEIDYHTLFYALSIPPTPSEIMHTVHIFFSNPDLAILLKGMSRDLTGHSSEEETIDTALNVLSYLTLPSHGQKFIEVFTEIANEGWSLDSLGKLEKLAESLGKMVDVSMVLSQQPSLSIAQRVERMAEQLNGVLSQIISHGGNGSVTIHFLTAINDILSENLEELTNISPQVSAILQNIISAVSQPESQMSLEPYLMVLDQTVGAFASFLPAEHVRYFNISGQMIKAFTMIVTHPMDMEKVLMSSHIISSSLDHLLAISGITTLPNGQSIQEVTQPLIVSSVLSTYALWNLSASDHTFTSEIEKQMFVSQIINQMTSGLPEGLREYVNPVRQALVTALSGISSTADIRPAFFNISQQVTMSLLSSLNVTEMPVSMGISAGDIVHVLLTVSNQVSRSLFEGLMASSSPVQLPYVIHSLTNTIVSLSSVMPAEVRPYLNMSVQIMETVSNVLNYTSTTGNVEGATALIASAVHRLLTLVPGVAMETTGSIIGDLEQTIRRILLIINTVNNPLDQTAEITQQVLHTIENFLILANSSMELELAKVVLVAGKLNIGHLLMLNDTNWVEKLPGVLTNIANSLPSDLPLAPLIRDILRSLANESRENLHLLLQTIHTASELSSTAWLDANFSRTLDNLLTQVCQLEGMSSVQQISQALSLGPGVLCHTVVPTVQALHVLTSNLVKDSTDLYDALFQTFIGDPTMYNIQTDWSSVISNVLGFNITSLKTLDINMTFPSSVMKVSDLIKNKTAFVMDVMQFTSISPELLSTLLNSTLPSSNLQILAWLANLRHCPDPSVLQLDAAHKLIFRVFCSLPPQEWYSMVVLVIRHMDLENTIYRVMLASDIQGIVGVMLQTVRFLTDMMSRLVPAISQLQEYLVAFADLNLVADSEFHSLVRGKRSTMSSSATFTTLSRAMCKSGVLSLLGISKLPIMTEADPSLKEGHRLDDIIDKFKIPRSATPFCMNLYLDMVNTTGGAIAWAFLKPMLLGQVLYTPDTPLTRDIIEKSNNTLQQFGDLKLHAQEWLESSSYVMESAKLLNKTLPMLKRSLGNSFVKNFVKTQTNIDVEEISATLNNFSNLTALLEKNKFIVNQISTLSTLMMNLSSCVNFDRYKALSSVEEVDKQAESLAQNRSLYASVIFKLPEEQSSDRRRRDVSGSALPPKVEYTIRMHIDNVMRTDRIRNPLWQKGAYISFMLTQRYSRGFLYLQESIERAIIETQAGKPVDGPAVQVQAFPYPCFPDDEYLNSISVAFPLALIIAWILFVANFVRKLVHERELRLHEYMKMMGVNPISHFFAWFIESAVFLLVTIVFITLILKFGGILANSDSSLVFIYLCDYGLSVLAMSYLVSAFFDRTNIAGLSGCMIYIVCFFPFIVIVSMEESLSFSVKSALSLFAPTCFSYASQYISRYEKLEEGIQWSNMYTSPLSGDTSSFGWLCWLLLIDSLIYFLVGVYVRMVFPGKYGIPAPWYFPVTPSFWADLFGCCKKAPKSTSRGLFFSNIMQESQANGEGKGKGKGKGKGGFTSHGEEEFSGLPVGVSLHGLTKAYGNRNAVDHLTLAFYEGHVTSLLGHNGAGKTTTMSLLTGLFPPSSGSIEVYGRDMQAYTDEVRKELGVCMQYDVLFDHLTTEEHLLLYAQIKAPHWTKHEVKDQVRKILQETGMYAHRHKRVGTLSGGMKRKLSISIAFIGGSRLVVLDEPTTGVDPCSRRSIWDIVLQHKQDRTIILSTHHLDEAEVLSDRIAFLERGGVKCCGSPFYLKDKLAKGYNLTLTKKVQVPGSEEKFDIEELTAFIQSHLPNACLKEGRLGDVVYTLPPYNSQNASAYRSLLTSLDRNLDALHLGCYGISDTTLEEVFLQLTRDDLEHTEQRPWSVSESIMDLAASRDSLPDDLADSAYNLGEKASLTGASTVRGMALAAQQVMAMLVKRVHHSRRDWKGMFSQLVLPVLFVIAAMGLGSIRSDLQYFPEMELSPGLYHSGDQYAFFSNENPNSSYLVDTMMSYPGIDHMCLNNPSNPVCSGRGNHGPDQWTSRGNSSAPLEPCKCTQTEQICQKPSYDPPHKRNPSSQIVYNLTGLNVENYLLATANNFIRDRYGGWAFGKSLPLDLRMDIQEVPKNRTLTKVWYNPEGHHTMPAYLNSLNNFLLRSSLPADKDRSQYAITVNSHPYPGQVEQEDTLVRGLVSTLVAMCMLTGYSIMTASFVIYEVQEHHSGSKRLQHISGISEPFYWVINFLYDMAIYMIPVAFSVIMIAAFQLPAFTDRQNLAVVTLLLVLFGFATFPWMYLLSAVFKDAEMAFISYVCINLFVSVNTIISTSIVYFIGQLNQNDENVHEVYRVMSQVFLIFPQFSFGNGLMELSRVDLQVQMLSAYGVDAYKDPFTMDVLGPMFLSLLVQGTFFFTLRLLLNKWLIQRVRRLFCFKRAAEKTHSRYEDEDVVAERERVDGGAASSDLLQIQQLTKVYRHLNKRVHAVKRLSVGIPAGECFGLLGVNGAGKTTTFKMLTGEISPTDGSAQVRDLRGQLVDIMDCRKEGVNIGYCPQEDALDNLLTGEEHLYFYARIKGIAKRDIDRVANYLLKKLELDYHRHNTSESYSCGTRRKLSTALALIGQPQILLLDEPSSGMDPRSKRHLWKIISEEVMGKCAVVLTSHSMEECEALCTRLAIMVKGQFRCLGSLQHIKNRFGSGFTVKMYLTDASCDVDAITRFMQQKFPSTVLKDHHSSMLEYHVPVAPGGVADIFDQLESNKAVLRIKHFSVCQTTLDEVFINFAMGKTGTETQKISDPDLINLD</sequence>
<dbReference type="PANTHER" id="PTHR19229">
    <property type="entry name" value="ATP-BINDING CASSETTE TRANSPORTER SUBFAMILY A ABCA"/>
    <property type="match status" value="1"/>
</dbReference>
<keyword evidence="9" id="KW-0445">Lipid transport</keyword>
<dbReference type="SUPFAM" id="SSF52540">
    <property type="entry name" value="P-loop containing nucleoside triphosphate hydrolases"/>
    <property type="match status" value="2"/>
</dbReference>